<feature type="domain" description="Gfo/Idh/MocA-like oxidoreductase N-terminal" evidence="1">
    <location>
        <begin position="4"/>
        <end position="125"/>
    </location>
</feature>
<name>A0A7C4JRA3_9BACT</name>
<dbReference type="InterPro" id="IPR051450">
    <property type="entry name" value="Gfo/Idh/MocA_Oxidoreductases"/>
</dbReference>
<dbReference type="SUPFAM" id="SSF55347">
    <property type="entry name" value="Glyceraldehyde-3-phosphate dehydrogenase-like, C-terminal domain"/>
    <property type="match status" value="1"/>
</dbReference>
<dbReference type="Gene3D" id="3.40.50.720">
    <property type="entry name" value="NAD(P)-binding Rossmann-like Domain"/>
    <property type="match status" value="1"/>
</dbReference>
<dbReference type="InterPro" id="IPR000683">
    <property type="entry name" value="Gfo/Idh/MocA-like_OxRdtase_N"/>
</dbReference>
<sequence length="318" mass="36222">MGKVKVAVIGVGHLGKIHAKKFTEIPSAELFAIVDINPERIKETLDLLKEKGSSVKTFTNYKEVIPFVDAVSIVTPTITHYEIAKDFLFAGKAVFLEKPLAHELSLAEELVEISIKKNLPLQVGYIERFQEPVKKLLQNVKNPLFIEAHRLSSFTERNLDIDVILDLMIHDLDLALLLKNYKKIEFIHAVGAPLFTPLPDIVNARIVFEDGTTCNFTASRVSLNRQRKFRVFSKGAYYVVDTIEKSYLEVRVDLQKREYKLDKKSFPESDPLKEELESFIKCITNGEKVKVTGESALKSLELAFQIKKQVENNLKKYL</sequence>
<dbReference type="SUPFAM" id="SSF51735">
    <property type="entry name" value="NAD(P)-binding Rossmann-fold domains"/>
    <property type="match status" value="1"/>
</dbReference>
<comment type="caution">
    <text evidence="2">The sequence shown here is derived from an EMBL/GenBank/DDBJ whole genome shotgun (WGS) entry which is preliminary data.</text>
</comment>
<accession>A0A7C4JRA3</accession>
<dbReference type="PANTHER" id="PTHR43377:SF1">
    <property type="entry name" value="BILIVERDIN REDUCTASE A"/>
    <property type="match status" value="1"/>
</dbReference>
<protein>
    <submittedName>
        <fullName evidence="2">Gfo/Idh/MocA family oxidoreductase</fullName>
    </submittedName>
</protein>
<dbReference type="PANTHER" id="PTHR43377">
    <property type="entry name" value="BILIVERDIN REDUCTASE A"/>
    <property type="match status" value="1"/>
</dbReference>
<dbReference type="EMBL" id="DSZN01000105">
    <property type="protein sequence ID" value="HGQ85972.1"/>
    <property type="molecule type" value="Genomic_DNA"/>
</dbReference>
<dbReference type="GO" id="GO:0000166">
    <property type="term" value="F:nucleotide binding"/>
    <property type="evidence" value="ECO:0007669"/>
    <property type="project" value="InterPro"/>
</dbReference>
<reference evidence="2" key="1">
    <citation type="journal article" date="2020" name="mSystems">
        <title>Genome- and Community-Level Interaction Insights into Carbon Utilization and Element Cycling Functions of Hydrothermarchaeota in Hydrothermal Sediment.</title>
        <authorList>
            <person name="Zhou Z."/>
            <person name="Liu Y."/>
            <person name="Xu W."/>
            <person name="Pan J."/>
            <person name="Luo Z.H."/>
            <person name="Li M."/>
        </authorList>
    </citation>
    <scope>NUCLEOTIDE SEQUENCE [LARGE SCALE GENOMIC DNA]</scope>
    <source>
        <strain evidence="2">SpSt-6</strain>
    </source>
</reference>
<evidence type="ECO:0000313" key="2">
    <source>
        <dbReference type="EMBL" id="HGQ85972.1"/>
    </source>
</evidence>
<dbReference type="AlphaFoldDB" id="A0A7C4JRA3"/>
<dbReference type="Pfam" id="PF01408">
    <property type="entry name" value="GFO_IDH_MocA"/>
    <property type="match status" value="1"/>
</dbReference>
<dbReference type="Gene3D" id="3.30.360.10">
    <property type="entry name" value="Dihydrodipicolinate Reductase, domain 2"/>
    <property type="match status" value="1"/>
</dbReference>
<proteinExistence type="predicted"/>
<evidence type="ECO:0000259" key="1">
    <source>
        <dbReference type="Pfam" id="PF01408"/>
    </source>
</evidence>
<organism evidence="2">
    <name type="scientific">Thermodesulfobacterium geofontis</name>
    <dbReference type="NCBI Taxonomy" id="1295609"/>
    <lineage>
        <taxon>Bacteria</taxon>
        <taxon>Pseudomonadati</taxon>
        <taxon>Thermodesulfobacteriota</taxon>
        <taxon>Thermodesulfobacteria</taxon>
        <taxon>Thermodesulfobacteriales</taxon>
        <taxon>Thermodesulfobacteriaceae</taxon>
        <taxon>Thermodesulfobacterium</taxon>
    </lineage>
</organism>
<gene>
    <name evidence="2" type="ORF">ENT66_06605</name>
</gene>
<dbReference type="InterPro" id="IPR036291">
    <property type="entry name" value="NAD(P)-bd_dom_sf"/>
</dbReference>